<dbReference type="InterPro" id="IPR050743">
    <property type="entry name" value="2-oxoacid_DH_E2_comp"/>
</dbReference>
<dbReference type="InterPro" id="IPR023213">
    <property type="entry name" value="CAT-like_dom_sf"/>
</dbReference>
<dbReference type="CDD" id="cd06849">
    <property type="entry name" value="lipoyl_domain"/>
    <property type="match status" value="1"/>
</dbReference>
<dbReference type="GO" id="GO:0005737">
    <property type="term" value="C:cytoplasm"/>
    <property type="evidence" value="ECO:0007669"/>
    <property type="project" value="TreeGrafter"/>
</dbReference>
<keyword evidence="3 6" id="KW-0808">Transferase</keyword>
<evidence type="ECO:0000256" key="5">
    <source>
        <dbReference type="ARBA" id="ARBA00023315"/>
    </source>
</evidence>
<dbReference type="GO" id="GO:0016407">
    <property type="term" value="F:acetyltransferase activity"/>
    <property type="evidence" value="ECO:0007669"/>
    <property type="project" value="TreeGrafter"/>
</dbReference>
<feature type="domain" description="Lipoyl-binding" evidence="8">
    <location>
        <begin position="3"/>
        <end position="78"/>
    </location>
</feature>
<evidence type="ECO:0000256" key="3">
    <source>
        <dbReference type="ARBA" id="ARBA00022679"/>
    </source>
</evidence>
<feature type="region of interest" description="Disordered" evidence="7">
    <location>
        <begin position="86"/>
        <end position="117"/>
    </location>
</feature>
<evidence type="ECO:0000313" key="10">
    <source>
        <dbReference type="EMBL" id="RND82674.1"/>
    </source>
</evidence>
<keyword evidence="10" id="KW-0670">Pyruvate</keyword>
<feature type="compositionally biased region" description="Low complexity" evidence="7">
    <location>
        <begin position="159"/>
        <end position="169"/>
    </location>
</feature>
<accession>A0A422M551</accession>
<dbReference type="PROSITE" id="PS50968">
    <property type="entry name" value="BIOTINYL_LIPOYL"/>
    <property type="match status" value="1"/>
</dbReference>
<dbReference type="Pfam" id="PF02817">
    <property type="entry name" value="E3_binding"/>
    <property type="match status" value="1"/>
</dbReference>
<evidence type="ECO:0000256" key="7">
    <source>
        <dbReference type="SAM" id="MobiDB-lite"/>
    </source>
</evidence>
<dbReference type="GO" id="GO:0031405">
    <property type="term" value="F:lipoic acid binding"/>
    <property type="evidence" value="ECO:0007669"/>
    <property type="project" value="TreeGrafter"/>
</dbReference>
<dbReference type="InterPro" id="IPR000089">
    <property type="entry name" value="Biotin_lipoyl"/>
</dbReference>
<feature type="domain" description="Peripheral subunit-binding (PSBD)" evidence="9">
    <location>
        <begin position="122"/>
        <end position="159"/>
    </location>
</feature>
<reference evidence="10 11" key="1">
    <citation type="journal article" date="2018" name="Front. Microbiol.">
        <title>Conversion of Methionine to Cysteine in Lactobacillus paracasei Depends on the Highly Mobile cysK-ctl-cysE Gene Cluster.</title>
        <authorList>
            <person name="Wuthrich D."/>
            <person name="Irmler S."/>
            <person name="Berthoud H."/>
            <person name="Guggenbuhl B."/>
            <person name="Eugster E."/>
            <person name="Bruggmann R."/>
        </authorList>
    </citation>
    <scope>NUCLEOTIDE SEQUENCE [LARGE SCALE GENOMIC DNA]</scope>
    <source>
        <strain evidence="10 11">FAM18157</strain>
    </source>
</reference>
<keyword evidence="5 6" id="KW-0012">Acyltransferase</keyword>
<dbReference type="Pfam" id="PF00198">
    <property type="entry name" value="2-oxoacid_dh"/>
    <property type="match status" value="1"/>
</dbReference>
<comment type="cofactor">
    <cofactor evidence="1 6">
        <name>(R)-lipoate</name>
        <dbReference type="ChEBI" id="CHEBI:83088"/>
    </cofactor>
</comment>
<evidence type="ECO:0000256" key="4">
    <source>
        <dbReference type="ARBA" id="ARBA00022823"/>
    </source>
</evidence>
<keyword evidence="4 6" id="KW-0450">Lipoyl</keyword>
<feature type="compositionally biased region" description="Low complexity" evidence="7">
    <location>
        <begin position="88"/>
        <end position="99"/>
    </location>
</feature>
<dbReference type="PANTHER" id="PTHR43178:SF5">
    <property type="entry name" value="LIPOAMIDE ACYLTRANSFERASE COMPONENT OF BRANCHED-CHAIN ALPHA-KETO ACID DEHYDROGENASE COMPLEX, MITOCHONDRIAL"/>
    <property type="match status" value="1"/>
</dbReference>
<dbReference type="EC" id="2.3.1.-" evidence="6"/>
<comment type="similarity">
    <text evidence="2 6">Belongs to the 2-oxoacid dehydrogenase family.</text>
</comment>
<dbReference type="AlphaFoldDB" id="A0A422M551"/>
<evidence type="ECO:0000259" key="8">
    <source>
        <dbReference type="PROSITE" id="PS50968"/>
    </source>
</evidence>
<dbReference type="PANTHER" id="PTHR43178">
    <property type="entry name" value="DIHYDROLIPOAMIDE ACETYLTRANSFERASE COMPONENT OF PYRUVATE DEHYDROGENASE COMPLEX"/>
    <property type="match status" value="1"/>
</dbReference>
<dbReference type="Gene3D" id="2.40.50.100">
    <property type="match status" value="1"/>
</dbReference>
<feature type="compositionally biased region" description="Pro residues" evidence="7">
    <location>
        <begin position="100"/>
        <end position="110"/>
    </location>
</feature>
<dbReference type="InterPro" id="IPR004167">
    <property type="entry name" value="PSBD"/>
</dbReference>
<dbReference type="SUPFAM" id="SSF47005">
    <property type="entry name" value="Peripheral subunit-binding domain of 2-oxo acid dehydrogenase complex"/>
    <property type="match status" value="1"/>
</dbReference>
<sequence length="441" mass="47169">MAIEQILLPGLGESVHEASIINWLVKPGDHVKKYDSLAETVSDKVTTETPSNFAGVIKAYLVDLDKEVPIGTPIMSIEVEGAASAPEPAAVTSSPAAQPAAPPAPVPIPAAPSKLSATGGKRFSPAVLALAEEKGIDLNDVIGTGNNGRITRKDVLNYTPSASAPTSAPEPQPVSDAAQATTQAPTAPPASAIPEAPKPAPETINFEPGIHDQIVPADGIRKTIARHMVQSATEIPHAWMLVEADVTNMVKLRNRMKDNFKQQEGISLSYFPFFIKAVVQALKKHPKINTSWQDGNIVYHQDFNISIAVATDDYLYVPVIKHADQLSITGIAKEINRLAQLTRAGKLTSADMADGTFTVNNTGSFGSVASMGIINYPQAAIMQVESINKKLVVTDDGIKIADMVNLCLSLDHRILDGLQAGRFMNDVKLNLSQYNIESDLY</sequence>
<dbReference type="PROSITE" id="PS51826">
    <property type="entry name" value="PSBD"/>
    <property type="match status" value="1"/>
</dbReference>
<name>A0A422M551_LACPA</name>
<dbReference type="Pfam" id="PF00364">
    <property type="entry name" value="Biotin_lipoyl"/>
    <property type="match status" value="1"/>
</dbReference>
<feature type="region of interest" description="Disordered" evidence="7">
    <location>
        <begin position="159"/>
        <end position="211"/>
    </location>
</feature>
<evidence type="ECO:0000259" key="9">
    <source>
        <dbReference type="PROSITE" id="PS51826"/>
    </source>
</evidence>
<dbReference type="InterPro" id="IPR011053">
    <property type="entry name" value="Single_hybrid_motif"/>
</dbReference>
<dbReference type="Gene3D" id="4.10.320.10">
    <property type="entry name" value="E3-binding domain"/>
    <property type="match status" value="1"/>
</dbReference>
<dbReference type="InterPro" id="IPR001078">
    <property type="entry name" value="2-oxoacid_DH_actylTfrase"/>
</dbReference>
<dbReference type="SUPFAM" id="SSF52777">
    <property type="entry name" value="CoA-dependent acyltransferases"/>
    <property type="match status" value="1"/>
</dbReference>
<evidence type="ECO:0000256" key="6">
    <source>
        <dbReference type="RuleBase" id="RU003423"/>
    </source>
</evidence>
<evidence type="ECO:0000313" key="11">
    <source>
        <dbReference type="Proteomes" id="UP000284716"/>
    </source>
</evidence>
<dbReference type="InterPro" id="IPR036625">
    <property type="entry name" value="E3-bd_dom_sf"/>
</dbReference>
<comment type="caution">
    <text evidence="10">The sequence shown here is derived from an EMBL/GenBank/DDBJ whole genome shotgun (WGS) entry which is preliminary data.</text>
</comment>
<dbReference type="SUPFAM" id="SSF51230">
    <property type="entry name" value="Single hybrid motif"/>
    <property type="match status" value="1"/>
</dbReference>
<organism evidence="10 11">
    <name type="scientific">Lacticaseibacillus paracasei</name>
    <name type="common">Lactobacillus paracasei</name>
    <dbReference type="NCBI Taxonomy" id="1597"/>
    <lineage>
        <taxon>Bacteria</taxon>
        <taxon>Bacillati</taxon>
        <taxon>Bacillota</taxon>
        <taxon>Bacilli</taxon>
        <taxon>Lactobacillales</taxon>
        <taxon>Lactobacillaceae</taxon>
        <taxon>Lacticaseibacillus</taxon>
    </lineage>
</organism>
<evidence type="ECO:0000256" key="2">
    <source>
        <dbReference type="ARBA" id="ARBA00007317"/>
    </source>
</evidence>
<feature type="compositionally biased region" description="Low complexity" evidence="7">
    <location>
        <begin position="177"/>
        <end position="195"/>
    </location>
</feature>
<gene>
    <name evidence="10" type="ORF">FAM18157_00926</name>
</gene>
<proteinExistence type="inferred from homology"/>
<dbReference type="FunFam" id="3.30.559.10:FF:000007">
    <property type="entry name" value="Dihydrolipoamide acetyltransferase component of pyruvate dehydrogenase complex"/>
    <property type="match status" value="1"/>
</dbReference>
<dbReference type="Gene3D" id="3.30.559.10">
    <property type="entry name" value="Chloramphenicol acetyltransferase-like domain"/>
    <property type="match status" value="1"/>
</dbReference>
<dbReference type="Proteomes" id="UP000284716">
    <property type="component" value="Unassembled WGS sequence"/>
</dbReference>
<evidence type="ECO:0000256" key="1">
    <source>
        <dbReference type="ARBA" id="ARBA00001938"/>
    </source>
</evidence>
<protein>
    <recommendedName>
        <fullName evidence="6">Dihydrolipoamide acetyltransferase component of pyruvate dehydrogenase complex</fullName>
        <ecNumber evidence="6">2.3.1.-</ecNumber>
    </recommendedName>
</protein>
<dbReference type="EMBL" id="LKFS01000039">
    <property type="protein sequence ID" value="RND82674.1"/>
    <property type="molecule type" value="Genomic_DNA"/>
</dbReference>